<dbReference type="EMBL" id="LAZR01051670">
    <property type="protein sequence ID" value="KKK84661.1"/>
    <property type="molecule type" value="Genomic_DNA"/>
</dbReference>
<proteinExistence type="predicted"/>
<reference evidence="1" key="1">
    <citation type="journal article" date="2015" name="Nature">
        <title>Complex archaea that bridge the gap between prokaryotes and eukaryotes.</title>
        <authorList>
            <person name="Spang A."/>
            <person name="Saw J.H."/>
            <person name="Jorgensen S.L."/>
            <person name="Zaremba-Niedzwiedzka K."/>
            <person name="Martijn J."/>
            <person name="Lind A.E."/>
            <person name="van Eijk R."/>
            <person name="Schleper C."/>
            <person name="Guy L."/>
            <person name="Ettema T.J."/>
        </authorList>
    </citation>
    <scope>NUCLEOTIDE SEQUENCE</scope>
</reference>
<name>A0A0F9BJT7_9ZZZZ</name>
<sequence>MHYLCIEADNGDLVDLIALCSDFCARRYALLTGVPYHGWNGCHELEFTQPCEQCGTTMMGIQA</sequence>
<protein>
    <submittedName>
        <fullName evidence="1">Uncharacterized protein</fullName>
    </submittedName>
</protein>
<dbReference type="AlphaFoldDB" id="A0A0F9BJT7"/>
<gene>
    <name evidence="1" type="ORF">LCGC14_2781130</name>
</gene>
<accession>A0A0F9BJT7</accession>
<organism evidence="1">
    <name type="scientific">marine sediment metagenome</name>
    <dbReference type="NCBI Taxonomy" id="412755"/>
    <lineage>
        <taxon>unclassified sequences</taxon>
        <taxon>metagenomes</taxon>
        <taxon>ecological metagenomes</taxon>
    </lineage>
</organism>
<comment type="caution">
    <text evidence="1">The sequence shown here is derived from an EMBL/GenBank/DDBJ whole genome shotgun (WGS) entry which is preliminary data.</text>
</comment>
<evidence type="ECO:0000313" key="1">
    <source>
        <dbReference type="EMBL" id="KKK84661.1"/>
    </source>
</evidence>